<proteinExistence type="predicted"/>
<name>A0AAD5IPH2_ACENE</name>
<protein>
    <submittedName>
        <fullName evidence="1">Uncharacterized protein</fullName>
    </submittedName>
</protein>
<evidence type="ECO:0000313" key="1">
    <source>
        <dbReference type="EMBL" id="KAI9173385.1"/>
    </source>
</evidence>
<reference evidence="1" key="2">
    <citation type="submission" date="2023-02" db="EMBL/GenBank/DDBJ databases">
        <authorList>
            <person name="Swenson N.G."/>
            <person name="Wegrzyn J.L."/>
            <person name="Mcevoy S.L."/>
        </authorList>
    </citation>
    <scope>NUCLEOTIDE SEQUENCE</scope>
    <source>
        <strain evidence="1">91603</strain>
        <tissue evidence="1">Leaf</tissue>
    </source>
</reference>
<sequence>MTLLFHKWVTDPNPIPNPSPLYLETVPLRFVSDLVDFEEGKNDCCDESRDGVVDCVDNVQEKVVDCLDVVKNVERIKDIEIKGLKCKLKLTLRKKMEYVSSTNVQTIQVQPSEQDVDVAAKDDNSYVGSVEVGRVADVVENASSAKVDAGDGDEI</sequence>
<reference evidence="1" key="1">
    <citation type="journal article" date="2022" name="Plant J.">
        <title>Strategies of tolerance reflected in two North American maple genomes.</title>
        <authorList>
            <person name="McEvoy S.L."/>
            <person name="Sezen U.U."/>
            <person name="Trouern-Trend A."/>
            <person name="McMahon S.M."/>
            <person name="Schaberg P.G."/>
            <person name="Yang J."/>
            <person name="Wegrzyn J.L."/>
            <person name="Swenson N.G."/>
        </authorList>
    </citation>
    <scope>NUCLEOTIDE SEQUENCE</scope>
    <source>
        <strain evidence="1">91603</strain>
    </source>
</reference>
<dbReference type="AlphaFoldDB" id="A0AAD5IPH2"/>
<comment type="caution">
    <text evidence="1">The sequence shown here is derived from an EMBL/GenBank/DDBJ whole genome shotgun (WGS) entry which is preliminary data.</text>
</comment>
<evidence type="ECO:0000313" key="2">
    <source>
        <dbReference type="Proteomes" id="UP001064489"/>
    </source>
</evidence>
<accession>A0AAD5IPH2</accession>
<gene>
    <name evidence="1" type="ORF">LWI28_000565</name>
</gene>
<organism evidence="1 2">
    <name type="scientific">Acer negundo</name>
    <name type="common">Box elder</name>
    <dbReference type="NCBI Taxonomy" id="4023"/>
    <lineage>
        <taxon>Eukaryota</taxon>
        <taxon>Viridiplantae</taxon>
        <taxon>Streptophyta</taxon>
        <taxon>Embryophyta</taxon>
        <taxon>Tracheophyta</taxon>
        <taxon>Spermatophyta</taxon>
        <taxon>Magnoliopsida</taxon>
        <taxon>eudicotyledons</taxon>
        <taxon>Gunneridae</taxon>
        <taxon>Pentapetalae</taxon>
        <taxon>rosids</taxon>
        <taxon>malvids</taxon>
        <taxon>Sapindales</taxon>
        <taxon>Sapindaceae</taxon>
        <taxon>Hippocastanoideae</taxon>
        <taxon>Acereae</taxon>
        <taxon>Acer</taxon>
    </lineage>
</organism>
<keyword evidence="2" id="KW-1185">Reference proteome</keyword>
<dbReference type="EMBL" id="JAJSOW010000103">
    <property type="protein sequence ID" value="KAI9173385.1"/>
    <property type="molecule type" value="Genomic_DNA"/>
</dbReference>
<dbReference type="Proteomes" id="UP001064489">
    <property type="component" value="Chromosome 8"/>
</dbReference>